<accession>A0A7J7CMQ7</accession>
<organism evidence="1 2">
    <name type="scientific">Tripterygium wilfordii</name>
    <name type="common">Thunder God vine</name>
    <dbReference type="NCBI Taxonomy" id="458696"/>
    <lineage>
        <taxon>Eukaryota</taxon>
        <taxon>Viridiplantae</taxon>
        <taxon>Streptophyta</taxon>
        <taxon>Embryophyta</taxon>
        <taxon>Tracheophyta</taxon>
        <taxon>Spermatophyta</taxon>
        <taxon>Magnoliopsida</taxon>
        <taxon>eudicotyledons</taxon>
        <taxon>Gunneridae</taxon>
        <taxon>Pentapetalae</taxon>
        <taxon>rosids</taxon>
        <taxon>fabids</taxon>
        <taxon>Celastrales</taxon>
        <taxon>Celastraceae</taxon>
        <taxon>Tripterygium</taxon>
    </lineage>
</organism>
<dbReference type="PANTHER" id="PTHR47584:SF14">
    <property type="entry name" value="L10-INTERACTING MYB DOMAIN-CONTAINING PROTEIN-LIKE"/>
    <property type="match status" value="1"/>
</dbReference>
<dbReference type="Proteomes" id="UP000593562">
    <property type="component" value="Unassembled WGS sequence"/>
</dbReference>
<keyword evidence="2" id="KW-1185">Reference proteome</keyword>
<evidence type="ECO:0000313" key="1">
    <source>
        <dbReference type="EMBL" id="KAF5735385.1"/>
    </source>
</evidence>
<proteinExistence type="predicted"/>
<dbReference type="InParanoid" id="A0A7J7CMQ7"/>
<dbReference type="EMBL" id="JAAARO010000015">
    <property type="protein sequence ID" value="KAF5735385.1"/>
    <property type="molecule type" value="Genomic_DNA"/>
</dbReference>
<dbReference type="PANTHER" id="PTHR47584">
    <property type="match status" value="1"/>
</dbReference>
<name>A0A7J7CMQ7_TRIWF</name>
<reference evidence="1 2" key="1">
    <citation type="journal article" date="2020" name="Nat. Commun.">
        <title>Genome of Tripterygium wilfordii and identification of cytochrome P450 involved in triptolide biosynthesis.</title>
        <authorList>
            <person name="Tu L."/>
            <person name="Su P."/>
            <person name="Zhang Z."/>
            <person name="Gao L."/>
            <person name="Wang J."/>
            <person name="Hu T."/>
            <person name="Zhou J."/>
            <person name="Zhang Y."/>
            <person name="Zhao Y."/>
            <person name="Liu Y."/>
            <person name="Song Y."/>
            <person name="Tong Y."/>
            <person name="Lu Y."/>
            <person name="Yang J."/>
            <person name="Xu C."/>
            <person name="Jia M."/>
            <person name="Peters R.J."/>
            <person name="Huang L."/>
            <person name="Gao W."/>
        </authorList>
    </citation>
    <scope>NUCLEOTIDE SEQUENCE [LARGE SCALE GENOMIC DNA]</scope>
    <source>
        <strain evidence="2">cv. XIE 37</strain>
        <tissue evidence="1">Leaf</tissue>
    </source>
</reference>
<sequence>MHLQLQLQAHPGAGQFKKKGCENYNSLGLLFNTATATGVLHHASTVSPPNTDEEKELETQFRHSGVHINVDVEDDDELFEVGKLEPKTRSGKRLSMLPAKGSRKESKLSNVSEALNAFVNVQNAKAERLRSVSCEATSAATDDSLACCMRILNGIQFLVEVRVKALSKFKDADWRKMFIEMSDEMRGGWLMSL</sequence>
<gene>
    <name evidence="1" type="ORF">HS088_TW15G00887</name>
</gene>
<comment type="caution">
    <text evidence="1">The sequence shown here is derived from an EMBL/GenBank/DDBJ whole genome shotgun (WGS) entry which is preliminary data.</text>
</comment>
<dbReference type="InterPro" id="IPR045026">
    <property type="entry name" value="LIMYB"/>
</dbReference>
<dbReference type="AlphaFoldDB" id="A0A7J7CMQ7"/>
<protein>
    <submittedName>
        <fullName evidence="1">Uncharacterized protein</fullName>
    </submittedName>
</protein>
<evidence type="ECO:0000313" key="2">
    <source>
        <dbReference type="Proteomes" id="UP000593562"/>
    </source>
</evidence>